<reference evidence="1" key="1">
    <citation type="submission" date="2016-04" db="EMBL/GenBank/DDBJ databases">
        <authorList>
            <person name="Evans L.H."/>
            <person name="Alamgir A."/>
            <person name="Owens N."/>
            <person name="Weber N.D."/>
            <person name="Virtaneva K."/>
            <person name="Barbian K."/>
            <person name="Babar A."/>
            <person name="Rosenke K."/>
        </authorList>
    </citation>
    <scope>NUCLEOTIDE SEQUENCE</scope>
    <source>
        <strain evidence="1">92-2</strain>
    </source>
</reference>
<accession>A0A212K3S3</accession>
<evidence type="ECO:0008006" key="2">
    <source>
        <dbReference type="Google" id="ProtNLM"/>
    </source>
</evidence>
<proteinExistence type="predicted"/>
<name>A0A212K3S3_9BACT</name>
<organism evidence="1">
    <name type="scientific">uncultured Desulfovibrio sp</name>
    <dbReference type="NCBI Taxonomy" id="167968"/>
    <lineage>
        <taxon>Bacteria</taxon>
        <taxon>Pseudomonadati</taxon>
        <taxon>Thermodesulfobacteriota</taxon>
        <taxon>Desulfovibrionia</taxon>
        <taxon>Desulfovibrionales</taxon>
        <taxon>Desulfovibrionaceae</taxon>
        <taxon>Desulfovibrio</taxon>
        <taxon>environmental samples</taxon>
    </lineage>
</organism>
<gene>
    <name evidence="1" type="ORF">KM92DES2_12171</name>
</gene>
<dbReference type="RefSeq" id="WP_227119383.1">
    <property type="nucleotide sequence ID" value="NZ_LT598928.1"/>
</dbReference>
<sequence length="114" mass="12451">MQDPESLNYLERFLQFILLPASLYGAGGALMHSTRKGRTLGQAVIEVVGGVVTANMVCPLIQAETPAQWHYTLFFLVGWGGLELVGRLYEAGVCALERYIQRKVNPGDNAGTPQ</sequence>
<evidence type="ECO:0000313" key="1">
    <source>
        <dbReference type="EMBL" id="SBW06297.1"/>
    </source>
</evidence>
<dbReference type="EMBL" id="FLUP01000001">
    <property type="protein sequence ID" value="SBW06297.1"/>
    <property type="molecule type" value="Genomic_DNA"/>
</dbReference>
<protein>
    <recommendedName>
        <fullName evidence="2">Holin</fullName>
    </recommendedName>
</protein>
<dbReference type="AlphaFoldDB" id="A0A212K3S3"/>